<feature type="region of interest" description="Disordered" evidence="6">
    <location>
        <begin position="1"/>
        <end position="39"/>
    </location>
</feature>
<evidence type="ECO:0000256" key="7">
    <source>
        <dbReference type="SAM" id="Phobius"/>
    </source>
</evidence>
<organism evidence="9 10">
    <name type="scientific">Diaporthe eres</name>
    <name type="common">Phomopsis oblonga</name>
    <dbReference type="NCBI Taxonomy" id="83184"/>
    <lineage>
        <taxon>Eukaryota</taxon>
        <taxon>Fungi</taxon>
        <taxon>Dikarya</taxon>
        <taxon>Ascomycota</taxon>
        <taxon>Pezizomycotina</taxon>
        <taxon>Sordariomycetes</taxon>
        <taxon>Sordariomycetidae</taxon>
        <taxon>Diaporthales</taxon>
        <taxon>Diaporthaceae</taxon>
        <taxon>Diaporthe</taxon>
        <taxon>Diaporthe eres species complex</taxon>
    </lineage>
</organism>
<evidence type="ECO:0000313" key="9">
    <source>
        <dbReference type="EMBL" id="KAK7729141.1"/>
    </source>
</evidence>
<keyword evidence="2" id="KW-0813">Transport</keyword>
<dbReference type="InterPro" id="IPR036837">
    <property type="entry name" value="Cation_efflux_CTD_sf"/>
</dbReference>
<dbReference type="Gene3D" id="3.30.70.1350">
    <property type="entry name" value="Cation efflux protein, cytoplasmic domain"/>
    <property type="match status" value="1"/>
</dbReference>
<dbReference type="Gene3D" id="1.20.1510.10">
    <property type="entry name" value="Cation efflux protein transmembrane domain"/>
    <property type="match status" value="1"/>
</dbReference>
<feature type="domain" description="Cation efflux protein transmembrane" evidence="8">
    <location>
        <begin position="174"/>
        <end position="367"/>
    </location>
</feature>
<dbReference type="EMBL" id="JAKNSF020000030">
    <property type="protein sequence ID" value="KAK7729141.1"/>
    <property type="molecule type" value="Genomic_DNA"/>
</dbReference>
<feature type="transmembrane region" description="Helical" evidence="7">
    <location>
        <begin position="280"/>
        <end position="301"/>
    </location>
</feature>
<evidence type="ECO:0000256" key="6">
    <source>
        <dbReference type="SAM" id="MobiDB-lite"/>
    </source>
</evidence>
<dbReference type="Pfam" id="PF01545">
    <property type="entry name" value="Cation_efflux"/>
    <property type="match status" value="1"/>
</dbReference>
<evidence type="ECO:0000256" key="2">
    <source>
        <dbReference type="ARBA" id="ARBA00022448"/>
    </source>
</evidence>
<evidence type="ECO:0000256" key="3">
    <source>
        <dbReference type="ARBA" id="ARBA00022692"/>
    </source>
</evidence>
<dbReference type="Proteomes" id="UP001430848">
    <property type="component" value="Unassembled WGS sequence"/>
</dbReference>
<gene>
    <name evidence="9" type="ORF">SLS63_006270</name>
</gene>
<evidence type="ECO:0000256" key="1">
    <source>
        <dbReference type="ARBA" id="ARBA00004141"/>
    </source>
</evidence>
<evidence type="ECO:0000313" key="10">
    <source>
        <dbReference type="Proteomes" id="UP001430848"/>
    </source>
</evidence>
<dbReference type="SUPFAM" id="SSF160240">
    <property type="entry name" value="Cation efflux protein cytoplasmic domain-like"/>
    <property type="match status" value="1"/>
</dbReference>
<dbReference type="SUPFAM" id="SSF161111">
    <property type="entry name" value="Cation efflux protein transmembrane domain-like"/>
    <property type="match status" value="1"/>
</dbReference>
<dbReference type="InterPro" id="IPR002524">
    <property type="entry name" value="Cation_efflux"/>
</dbReference>
<feature type="transmembrane region" description="Helical" evidence="7">
    <location>
        <begin position="171"/>
        <end position="199"/>
    </location>
</feature>
<evidence type="ECO:0000256" key="4">
    <source>
        <dbReference type="ARBA" id="ARBA00022989"/>
    </source>
</evidence>
<dbReference type="NCBIfam" id="TIGR01297">
    <property type="entry name" value="CDF"/>
    <property type="match status" value="1"/>
</dbReference>
<keyword evidence="10" id="KW-1185">Reference proteome</keyword>
<comment type="caution">
    <text evidence="9">The sequence shown here is derived from an EMBL/GenBank/DDBJ whole genome shotgun (WGS) entry which is preliminary data.</text>
</comment>
<keyword evidence="3 7" id="KW-0812">Transmembrane</keyword>
<protein>
    <recommendedName>
        <fullName evidence="8">Cation efflux protein transmembrane domain-containing protein</fullName>
    </recommendedName>
</protein>
<feature type="transmembrane region" description="Helical" evidence="7">
    <location>
        <begin position="243"/>
        <end position="260"/>
    </location>
</feature>
<reference evidence="9 10" key="1">
    <citation type="submission" date="2024-02" db="EMBL/GenBank/DDBJ databases">
        <title>De novo assembly and annotation of 12 fungi associated with fruit tree decline syndrome in Ontario, Canada.</title>
        <authorList>
            <person name="Sulman M."/>
            <person name="Ellouze W."/>
            <person name="Ilyukhin E."/>
        </authorList>
    </citation>
    <scope>NUCLEOTIDE SEQUENCE [LARGE SCALE GENOMIC DNA]</scope>
    <source>
        <strain evidence="9 10">M169</strain>
    </source>
</reference>
<dbReference type="InterPro" id="IPR050291">
    <property type="entry name" value="CDF_Transporter"/>
</dbReference>
<proteinExistence type="predicted"/>
<name>A0ABR1P8D1_DIAER</name>
<accession>A0ABR1P8D1</accession>
<dbReference type="PANTHER" id="PTHR43840:SF11">
    <property type="entry name" value="CATION DIFFUSION FACILITATOR 10"/>
    <property type="match status" value="1"/>
</dbReference>
<comment type="subcellular location">
    <subcellularLocation>
        <location evidence="1">Membrane</location>
        <topology evidence="1">Multi-pass membrane protein</topology>
    </subcellularLocation>
</comment>
<keyword evidence="5 7" id="KW-0472">Membrane</keyword>
<evidence type="ECO:0000256" key="5">
    <source>
        <dbReference type="ARBA" id="ARBA00023136"/>
    </source>
</evidence>
<keyword evidence="4 7" id="KW-1133">Transmembrane helix</keyword>
<dbReference type="PANTHER" id="PTHR43840">
    <property type="entry name" value="MITOCHONDRIAL METAL TRANSPORTER 1-RELATED"/>
    <property type="match status" value="1"/>
</dbReference>
<feature type="transmembrane region" description="Helical" evidence="7">
    <location>
        <begin position="205"/>
        <end position="222"/>
    </location>
</feature>
<evidence type="ECO:0000259" key="8">
    <source>
        <dbReference type="Pfam" id="PF01545"/>
    </source>
</evidence>
<dbReference type="InterPro" id="IPR058533">
    <property type="entry name" value="Cation_efflux_TM"/>
</dbReference>
<feature type="compositionally biased region" description="Polar residues" evidence="6">
    <location>
        <begin position="14"/>
        <end position="30"/>
    </location>
</feature>
<sequence>MVGRHGLNAFASGKPSTSSGASTKTDTSTFRHAGGNPYKPKPAIFRFQDGANHALEDERRNQLKHKLIDSVKGDELEKFRKTDDQLKSIKDKKIRHFYEDQNETLDDWLEIDSVVRSIADDILESFDPDRDHDGHRERAGNLQLQNEDVEAFLPQQEIDHRRKAERNARRAINVNVVANILLLAAKVTACFFSSSLSLIASTVDSALDLLCTIIVWTTNRLVQWRLTALQRRFPVGRRRLEPLGILVFSIFMILSFAQILQESVQKLMPSGDHTTVNLGLLAIAAMVATIVIKGIIWFGCIKVKTTQVQALAQDCKTDVYFNVLSLLFPLIGKQVDVWWLDPTGAAILSLFIIWDWAGTAFENVTRLSGSAVDDRLFRKLIFLAWRFAPIVEGFKNIQAYHAGDGVWVEVDILLDHRTPLMRSHDIAETLQYCLEGLPEVDRARLDTVPTNDEMKWRDRMYKPADRKNNVIAGFG</sequence>
<dbReference type="InterPro" id="IPR027469">
    <property type="entry name" value="Cation_efflux_TMD_sf"/>
</dbReference>